<dbReference type="InterPro" id="IPR000415">
    <property type="entry name" value="Nitroreductase-like"/>
</dbReference>
<sequence>MATHKDHWDDLLWGVPPNQEKLEEGWEAFHENSKLCRSDRYLSQTYVLQMMNQLALSIEYGRGTRIPLPEELYSLDISLGEVIKKRRTARYLSSIPLSFKEIATLLHYAYGVTKSSTTTPFRAVPSGGALYPLEVYFQVLNSEDLELGLYHYNPIRNSIFLLESEEDFGSIADHIVFKEIADGASLIFFIAASFKKSTFKYNERGYRFILMEAGHLMQNINLTATALGLELALLGGFFDREIDDRLHFDGINQSTIYIGAVGGKGRPPS</sequence>
<dbReference type="Pfam" id="PF00881">
    <property type="entry name" value="Nitroreductase"/>
    <property type="match status" value="1"/>
</dbReference>
<comment type="caution">
    <text evidence="2">The sequence shown here is derived from an EMBL/GenBank/DDBJ whole genome shotgun (WGS) entry which is preliminary data.</text>
</comment>
<dbReference type="CDD" id="cd02142">
    <property type="entry name" value="McbC_SagB-like_oxidoreductase"/>
    <property type="match status" value="1"/>
</dbReference>
<evidence type="ECO:0000313" key="3">
    <source>
        <dbReference type="Proteomes" id="UP001194714"/>
    </source>
</evidence>
<reference evidence="2 3" key="1">
    <citation type="submission" date="2020-01" db="EMBL/GenBank/DDBJ databases">
        <title>Draft genome sequence of Cand. Neptunochlamydia vexilliferae K9.</title>
        <authorList>
            <person name="Schulz F."/>
            <person name="Koestlbacher S."/>
            <person name="Wascher F."/>
            <person name="Pizzetti I."/>
            <person name="Horn M."/>
        </authorList>
    </citation>
    <scope>NUCLEOTIDE SEQUENCE [LARGE SCALE GENOMIC DNA]</scope>
    <source>
        <strain evidence="2 3">K9</strain>
    </source>
</reference>
<gene>
    <name evidence="2" type="ORF">NEPTK9_000505</name>
</gene>
<evidence type="ECO:0000313" key="2">
    <source>
        <dbReference type="EMBL" id="MBF5059002.1"/>
    </source>
</evidence>
<dbReference type="Proteomes" id="UP001194714">
    <property type="component" value="Unassembled WGS sequence"/>
</dbReference>
<accession>A0ABS0AZG9</accession>
<dbReference type="Gene3D" id="3.40.109.10">
    <property type="entry name" value="NADH Oxidase"/>
    <property type="match status" value="1"/>
</dbReference>
<evidence type="ECO:0000259" key="1">
    <source>
        <dbReference type="Pfam" id="PF00881"/>
    </source>
</evidence>
<dbReference type="PANTHER" id="PTHR43745:SF2">
    <property type="entry name" value="NITROREDUCTASE MJ1384-RELATED"/>
    <property type="match status" value="1"/>
</dbReference>
<dbReference type="PANTHER" id="PTHR43745">
    <property type="entry name" value="NITROREDUCTASE MJ1384-RELATED"/>
    <property type="match status" value="1"/>
</dbReference>
<dbReference type="RefSeq" id="WP_194847304.1">
    <property type="nucleotide sequence ID" value="NZ_JAAEJV010000008.1"/>
</dbReference>
<dbReference type="InterPro" id="IPR020051">
    <property type="entry name" value="SagB-type_dehydrogenase"/>
</dbReference>
<keyword evidence="3" id="KW-1185">Reference proteome</keyword>
<dbReference type="EMBL" id="JAAEJV010000008">
    <property type="protein sequence ID" value="MBF5059002.1"/>
    <property type="molecule type" value="Genomic_DNA"/>
</dbReference>
<dbReference type="InterPro" id="IPR052544">
    <property type="entry name" value="Bacteriocin_Proc_Enz"/>
</dbReference>
<organism evidence="2 3">
    <name type="scientific">Candidatus Neptunichlamydia vexilliferae</name>
    <dbReference type="NCBI Taxonomy" id="1651774"/>
    <lineage>
        <taxon>Bacteria</taxon>
        <taxon>Pseudomonadati</taxon>
        <taxon>Chlamydiota</taxon>
        <taxon>Chlamydiia</taxon>
        <taxon>Parachlamydiales</taxon>
        <taxon>Simkaniaceae</taxon>
        <taxon>Candidatus Neptunichlamydia</taxon>
    </lineage>
</organism>
<feature type="domain" description="Nitroreductase" evidence="1">
    <location>
        <begin position="83"/>
        <end position="262"/>
    </location>
</feature>
<name>A0ABS0AZG9_9BACT</name>
<protein>
    <recommendedName>
        <fullName evidence="1">Nitroreductase domain-containing protein</fullName>
    </recommendedName>
</protein>
<proteinExistence type="predicted"/>
<dbReference type="NCBIfam" id="TIGR03605">
    <property type="entry name" value="antibiot_sagB"/>
    <property type="match status" value="1"/>
</dbReference>
<dbReference type="SUPFAM" id="SSF55469">
    <property type="entry name" value="FMN-dependent nitroreductase-like"/>
    <property type="match status" value="1"/>
</dbReference>
<dbReference type="InterPro" id="IPR029479">
    <property type="entry name" value="Nitroreductase"/>
</dbReference>